<sequence>MRRPLDLERSSALRLLAAAACGAGVPDAQGRQPELSQIPLERCGGAFCEFQRQRACASYSVEGQRFRAVLDTGSPFLLVPGRLPASGCDDRWGCYADSTASVALGDATTEGFGGQDVGVEWRRGRLDFGDFSFSPINFGVVTSSVRKGGTSAIYLGLVRDRVPRVRPTLLEQTDIESFQFDFPRRRLTLARRPLLRQRDAIPLVDLRSLGAPVAQYACRVERLLVNRAEVPLSRPAVAVLDTGTTGLVLSDTLYESDELPLPGAAMRDVEVIVRTERGRPVALHASSRRYRQSDGEPEEFPLIVTPVSLPWFGLSAPTPLGTPLNFDSSLPPADSAPRPIVLRPRPASALDPAAQARRCDAKQTTEMALVIATPDDTTNVAESDGRLLHGRSPRLSAQKLANAKPITIAACWE</sequence>
<reference evidence="2" key="1">
    <citation type="journal article" date="2013" name="Nature">
        <title>Pan genome of the phytoplankton Emiliania underpins its global distribution.</title>
        <authorList>
            <person name="Read B.A."/>
            <person name="Kegel J."/>
            <person name="Klute M.J."/>
            <person name="Kuo A."/>
            <person name="Lefebvre S.C."/>
            <person name="Maumus F."/>
            <person name="Mayer C."/>
            <person name="Miller J."/>
            <person name="Monier A."/>
            <person name="Salamov A."/>
            <person name="Young J."/>
            <person name="Aguilar M."/>
            <person name="Claverie J.M."/>
            <person name="Frickenhaus S."/>
            <person name="Gonzalez K."/>
            <person name="Herman E.K."/>
            <person name="Lin Y.C."/>
            <person name="Napier J."/>
            <person name="Ogata H."/>
            <person name="Sarno A.F."/>
            <person name="Shmutz J."/>
            <person name="Schroeder D."/>
            <person name="de Vargas C."/>
            <person name="Verret F."/>
            <person name="von Dassow P."/>
            <person name="Valentin K."/>
            <person name="Van de Peer Y."/>
            <person name="Wheeler G."/>
            <person name="Dacks J.B."/>
            <person name="Delwiche C.F."/>
            <person name="Dyhrman S.T."/>
            <person name="Glockner G."/>
            <person name="John U."/>
            <person name="Richards T."/>
            <person name="Worden A.Z."/>
            <person name="Zhang X."/>
            <person name="Grigoriev I.V."/>
            <person name="Allen A.E."/>
            <person name="Bidle K."/>
            <person name="Borodovsky M."/>
            <person name="Bowler C."/>
            <person name="Brownlee C."/>
            <person name="Cock J.M."/>
            <person name="Elias M."/>
            <person name="Gladyshev V.N."/>
            <person name="Groth M."/>
            <person name="Guda C."/>
            <person name="Hadaegh A."/>
            <person name="Iglesias-Rodriguez M.D."/>
            <person name="Jenkins J."/>
            <person name="Jones B.M."/>
            <person name="Lawson T."/>
            <person name="Leese F."/>
            <person name="Lindquist E."/>
            <person name="Lobanov A."/>
            <person name="Lomsadze A."/>
            <person name="Malik S.B."/>
            <person name="Marsh M.E."/>
            <person name="Mackinder L."/>
            <person name="Mock T."/>
            <person name="Mueller-Roeber B."/>
            <person name="Pagarete A."/>
            <person name="Parker M."/>
            <person name="Probert I."/>
            <person name="Quesneville H."/>
            <person name="Raines C."/>
            <person name="Rensing S.A."/>
            <person name="Riano-Pachon D.M."/>
            <person name="Richier S."/>
            <person name="Rokitta S."/>
            <person name="Shiraiwa Y."/>
            <person name="Soanes D.M."/>
            <person name="van der Giezen M."/>
            <person name="Wahlund T.M."/>
            <person name="Williams B."/>
            <person name="Wilson W."/>
            <person name="Wolfe G."/>
            <person name="Wurch L.L."/>
        </authorList>
    </citation>
    <scope>NUCLEOTIDE SEQUENCE</scope>
</reference>
<dbReference type="EnsemblProtists" id="EOD15909">
    <property type="protein sequence ID" value="EOD15909"/>
    <property type="gene ID" value="EMIHUDRAFT_119183"/>
</dbReference>
<keyword evidence="2" id="KW-1185">Reference proteome</keyword>
<dbReference type="PROSITE" id="PS00141">
    <property type="entry name" value="ASP_PROTEASE"/>
    <property type="match status" value="1"/>
</dbReference>
<dbReference type="PaxDb" id="2903-EOD15909"/>
<dbReference type="Proteomes" id="UP000013827">
    <property type="component" value="Unassembled WGS sequence"/>
</dbReference>
<proteinExistence type="predicted"/>
<dbReference type="eggNOG" id="ENOG502S3QI">
    <property type="taxonomic scope" value="Eukaryota"/>
</dbReference>
<dbReference type="GeneID" id="17262058"/>
<evidence type="ECO:0008006" key="3">
    <source>
        <dbReference type="Google" id="ProtNLM"/>
    </source>
</evidence>
<dbReference type="InterPro" id="IPR021109">
    <property type="entry name" value="Peptidase_aspartic_dom_sf"/>
</dbReference>
<dbReference type="GO" id="GO:0004190">
    <property type="term" value="F:aspartic-type endopeptidase activity"/>
    <property type="evidence" value="ECO:0007669"/>
    <property type="project" value="InterPro"/>
</dbReference>
<name>A0A0D3IXC4_EMIH1</name>
<dbReference type="HOGENOM" id="CLU_666359_0_0_1"/>
<evidence type="ECO:0000313" key="1">
    <source>
        <dbReference type="EnsemblProtists" id="EOD15909"/>
    </source>
</evidence>
<dbReference type="SUPFAM" id="SSF50630">
    <property type="entry name" value="Acid proteases"/>
    <property type="match status" value="1"/>
</dbReference>
<dbReference type="KEGG" id="ehx:EMIHUDRAFT_119183"/>
<protein>
    <recommendedName>
        <fullName evidence="3">Peptidase A1 domain-containing protein</fullName>
    </recommendedName>
</protein>
<dbReference type="RefSeq" id="XP_005768338.1">
    <property type="nucleotide sequence ID" value="XM_005768281.1"/>
</dbReference>
<dbReference type="InterPro" id="IPR001969">
    <property type="entry name" value="Aspartic_peptidase_AS"/>
</dbReference>
<dbReference type="GO" id="GO:0006508">
    <property type="term" value="P:proteolysis"/>
    <property type="evidence" value="ECO:0007669"/>
    <property type="project" value="InterPro"/>
</dbReference>
<dbReference type="AlphaFoldDB" id="A0A0D3IXC4"/>
<reference evidence="1" key="2">
    <citation type="submission" date="2024-10" db="UniProtKB">
        <authorList>
            <consortium name="EnsemblProtists"/>
        </authorList>
    </citation>
    <scope>IDENTIFICATION</scope>
</reference>
<evidence type="ECO:0000313" key="2">
    <source>
        <dbReference type="Proteomes" id="UP000013827"/>
    </source>
</evidence>
<dbReference type="Gene3D" id="2.40.70.10">
    <property type="entry name" value="Acid Proteases"/>
    <property type="match status" value="1"/>
</dbReference>
<accession>A0A0D3IXC4</accession>
<organism evidence="1 2">
    <name type="scientific">Emiliania huxleyi (strain CCMP1516)</name>
    <dbReference type="NCBI Taxonomy" id="280463"/>
    <lineage>
        <taxon>Eukaryota</taxon>
        <taxon>Haptista</taxon>
        <taxon>Haptophyta</taxon>
        <taxon>Prymnesiophyceae</taxon>
        <taxon>Isochrysidales</taxon>
        <taxon>Noelaerhabdaceae</taxon>
        <taxon>Emiliania</taxon>
    </lineage>
</organism>